<dbReference type="Proteomes" id="UP001144280">
    <property type="component" value="Unassembled WGS sequence"/>
</dbReference>
<organism evidence="3 4">
    <name type="scientific">Phytohabitans aurantiacus</name>
    <dbReference type="NCBI Taxonomy" id="3016789"/>
    <lineage>
        <taxon>Bacteria</taxon>
        <taxon>Bacillati</taxon>
        <taxon>Actinomycetota</taxon>
        <taxon>Actinomycetes</taxon>
        <taxon>Micromonosporales</taxon>
        <taxon>Micromonosporaceae</taxon>
    </lineage>
</organism>
<dbReference type="InterPro" id="IPR010982">
    <property type="entry name" value="Lambda_DNA-bd_dom_sf"/>
</dbReference>
<accession>A0ABQ5QVQ5</accession>
<keyword evidence="4" id="KW-1185">Reference proteome</keyword>
<dbReference type="InterPro" id="IPR001387">
    <property type="entry name" value="Cro/C1-type_HTH"/>
</dbReference>
<gene>
    <name evidence="3" type="ORF">Pa4123_39230</name>
</gene>
<dbReference type="RefSeq" id="WP_407676825.1">
    <property type="nucleotide sequence ID" value="NZ_BSDI01000017.1"/>
</dbReference>
<evidence type="ECO:0000259" key="2">
    <source>
        <dbReference type="Pfam" id="PF13443"/>
    </source>
</evidence>
<evidence type="ECO:0000256" key="1">
    <source>
        <dbReference type="SAM" id="MobiDB-lite"/>
    </source>
</evidence>
<dbReference type="SUPFAM" id="SSF47413">
    <property type="entry name" value="lambda repressor-like DNA-binding domains"/>
    <property type="match status" value="1"/>
</dbReference>
<protein>
    <recommendedName>
        <fullName evidence="2">HTH cro/C1-type domain-containing protein</fullName>
    </recommendedName>
</protein>
<feature type="domain" description="HTH cro/C1-type" evidence="2">
    <location>
        <begin position="11"/>
        <end position="65"/>
    </location>
</feature>
<evidence type="ECO:0000313" key="3">
    <source>
        <dbReference type="EMBL" id="GLH98648.1"/>
    </source>
</evidence>
<dbReference type="Gene3D" id="1.10.260.40">
    <property type="entry name" value="lambda repressor-like DNA-binding domains"/>
    <property type="match status" value="1"/>
</dbReference>
<feature type="region of interest" description="Disordered" evidence="1">
    <location>
        <begin position="71"/>
        <end position="101"/>
    </location>
</feature>
<dbReference type="Pfam" id="PF13443">
    <property type="entry name" value="HTH_26"/>
    <property type="match status" value="1"/>
</dbReference>
<comment type="caution">
    <text evidence="3">The sequence shown here is derived from an EMBL/GenBank/DDBJ whole genome shotgun (WGS) entry which is preliminary data.</text>
</comment>
<dbReference type="EMBL" id="BSDI01000017">
    <property type="protein sequence ID" value="GLH98648.1"/>
    <property type="molecule type" value="Genomic_DNA"/>
</dbReference>
<reference evidence="3" key="1">
    <citation type="submission" date="2022-12" db="EMBL/GenBank/DDBJ databases">
        <title>New Phytohabitans aurantiacus sp. RD004123 nov., an actinomycete isolated from soil.</title>
        <authorList>
            <person name="Triningsih D.W."/>
            <person name="Harunari E."/>
            <person name="Igarashi Y."/>
        </authorList>
    </citation>
    <scope>NUCLEOTIDE SEQUENCE</scope>
    <source>
        <strain evidence="3">RD004123</strain>
    </source>
</reference>
<proteinExistence type="predicted"/>
<evidence type="ECO:0000313" key="4">
    <source>
        <dbReference type="Proteomes" id="UP001144280"/>
    </source>
</evidence>
<name>A0ABQ5QVQ5_9ACTN</name>
<sequence>MRRDFAEILTGLMTNRRLTARVLSRASGRAESTIRQLVAGAVAPTAEILQDIAPALAMSVADLLVIAGLPSEHDPNRPAITQPFRRLPASWPQPRISPPNR</sequence>